<proteinExistence type="inferred from homology"/>
<dbReference type="GO" id="GO:0005737">
    <property type="term" value="C:cytoplasm"/>
    <property type="evidence" value="ECO:0007669"/>
    <property type="project" value="TreeGrafter"/>
</dbReference>
<comment type="caution">
    <text evidence="8">The sequence shown here is derived from an EMBL/GenBank/DDBJ whole genome shotgun (WGS) entry which is preliminary data.</text>
</comment>
<dbReference type="InterPro" id="IPR034244">
    <property type="entry name" value="Rrt5_RRM1"/>
</dbReference>
<keyword evidence="4 5" id="KW-0694">RNA-binding</keyword>
<dbReference type="AlphaFoldDB" id="A0A1A0HBI1"/>
<evidence type="ECO:0000256" key="5">
    <source>
        <dbReference type="PROSITE-ProRule" id="PRU00176"/>
    </source>
</evidence>
<evidence type="ECO:0000256" key="2">
    <source>
        <dbReference type="ARBA" id="ARBA00006567"/>
    </source>
</evidence>
<evidence type="ECO:0000256" key="4">
    <source>
        <dbReference type="ARBA" id="ARBA00022884"/>
    </source>
</evidence>
<keyword evidence="9" id="KW-1185">Reference proteome</keyword>
<evidence type="ECO:0000256" key="3">
    <source>
        <dbReference type="ARBA" id="ARBA00015811"/>
    </source>
</evidence>
<comment type="function">
    <text evidence="1">May be involved in the modulation of rDNA transcription.</text>
</comment>
<feature type="compositionally biased region" description="Acidic residues" evidence="6">
    <location>
        <begin position="110"/>
        <end position="119"/>
    </location>
</feature>
<feature type="region of interest" description="Disordered" evidence="6">
    <location>
        <begin position="90"/>
        <end position="122"/>
    </location>
</feature>
<dbReference type="GO" id="GO:0003729">
    <property type="term" value="F:mRNA binding"/>
    <property type="evidence" value="ECO:0007669"/>
    <property type="project" value="TreeGrafter"/>
</dbReference>
<dbReference type="InterPro" id="IPR000504">
    <property type="entry name" value="RRM_dom"/>
</dbReference>
<name>A0A1A0HBI1_9ASCO</name>
<comment type="similarity">
    <text evidence="2">Belongs to the RRT5 family.</text>
</comment>
<evidence type="ECO:0000259" key="7">
    <source>
        <dbReference type="PROSITE" id="PS50102"/>
    </source>
</evidence>
<dbReference type="SMART" id="SM00360">
    <property type="entry name" value="RRM"/>
    <property type="match status" value="1"/>
</dbReference>
<dbReference type="EMBL" id="LXTC01000003">
    <property type="protein sequence ID" value="OBA21494.1"/>
    <property type="molecule type" value="Genomic_DNA"/>
</dbReference>
<dbReference type="GO" id="GO:0005634">
    <property type="term" value="C:nucleus"/>
    <property type="evidence" value="ECO:0007669"/>
    <property type="project" value="TreeGrafter"/>
</dbReference>
<dbReference type="Pfam" id="PF00076">
    <property type="entry name" value="RRM_1"/>
    <property type="match status" value="1"/>
</dbReference>
<protein>
    <recommendedName>
        <fullName evidence="3">Regulator of rDNA transcription protein 5</fullName>
    </recommendedName>
</protein>
<dbReference type="PANTHER" id="PTHR23003:SF54">
    <property type="entry name" value="REGULATOR OF RDNA TRANSCRIPTION PROTEIN 5"/>
    <property type="match status" value="1"/>
</dbReference>
<dbReference type="PROSITE" id="PS50102">
    <property type="entry name" value="RRM"/>
    <property type="match status" value="1"/>
</dbReference>
<dbReference type="STRING" id="869754.A0A1A0HBI1"/>
<dbReference type="GeneID" id="30028940"/>
<dbReference type="Gene3D" id="3.30.70.330">
    <property type="match status" value="2"/>
</dbReference>
<dbReference type="SUPFAM" id="SSF54928">
    <property type="entry name" value="RNA-binding domain, RBD"/>
    <property type="match status" value="2"/>
</dbReference>
<dbReference type="RefSeq" id="XP_018712004.1">
    <property type="nucleotide sequence ID" value="XM_018855964.1"/>
</dbReference>
<dbReference type="OrthoDB" id="439808at2759"/>
<accession>A0A1A0HBI1</accession>
<evidence type="ECO:0000256" key="1">
    <source>
        <dbReference type="ARBA" id="ARBA00003119"/>
    </source>
</evidence>
<dbReference type="CDD" id="cd12409">
    <property type="entry name" value="RRM1_RRT5"/>
    <property type="match status" value="1"/>
</dbReference>
<evidence type="ECO:0000313" key="9">
    <source>
        <dbReference type="Proteomes" id="UP000092555"/>
    </source>
</evidence>
<dbReference type="InterPro" id="IPR035979">
    <property type="entry name" value="RBD_domain_sf"/>
</dbReference>
<feature type="region of interest" description="Disordered" evidence="6">
    <location>
        <begin position="227"/>
        <end position="311"/>
    </location>
</feature>
<organism evidence="8 9">
    <name type="scientific">Metschnikowia bicuspidata var. bicuspidata NRRL YB-4993</name>
    <dbReference type="NCBI Taxonomy" id="869754"/>
    <lineage>
        <taxon>Eukaryota</taxon>
        <taxon>Fungi</taxon>
        <taxon>Dikarya</taxon>
        <taxon>Ascomycota</taxon>
        <taxon>Saccharomycotina</taxon>
        <taxon>Pichiomycetes</taxon>
        <taxon>Metschnikowiaceae</taxon>
        <taxon>Metschnikowia</taxon>
    </lineage>
</organism>
<feature type="domain" description="RRM" evidence="7">
    <location>
        <begin position="5"/>
        <end position="87"/>
    </location>
</feature>
<sequence length="311" mass="35017">MTTQSKVYISNLNYQTTEDELREYLASTKATNVFIPNYFVGFGSLKFKPLGIAYADLPTTEDAEEFIKEFEGKLFKDRKLKIKLHVPYSPSQKPTRLSSVKRLSKKEGDDPREDNEESSSAELIQSPVERKFSDNAVFVKGLKAKTCDDDLKAIFKDFNPTGIKIFKPRGWMRGLKHRSHNAIITLDLPELKTLEEVIESCTGEKCCGNSIIVTRAYLNEDRGIDAKEEEEDQPEHTDDLPHEKAEDRAVEKPAQEGEAKKAAETVSASKVSPKEKENSKHESVEPTIQSSEQENASKEAILDVKGESEEV</sequence>
<gene>
    <name evidence="8" type="ORF">METBIDRAFT_32014</name>
</gene>
<feature type="compositionally biased region" description="Basic and acidic residues" evidence="6">
    <location>
        <begin position="234"/>
        <end position="263"/>
    </location>
</feature>
<reference evidence="8 9" key="1">
    <citation type="submission" date="2016-05" db="EMBL/GenBank/DDBJ databases">
        <title>Comparative genomics of biotechnologically important yeasts.</title>
        <authorList>
            <consortium name="DOE Joint Genome Institute"/>
            <person name="Riley R."/>
            <person name="Haridas S."/>
            <person name="Wolfe K.H."/>
            <person name="Lopes M.R."/>
            <person name="Hittinger C.T."/>
            <person name="Goker M."/>
            <person name="Salamov A."/>
            <person name="Wisecaver J."/>
            <person name="Long T.M."/>
            <person name="Aerts A.L."/>
            <person name="Barry K."/>
            <person name="Choi C."/>
            <person name="Clum A."/>
            <person name="Coughlan A.Y."/>
            <person name="Deshpande S."/>
            <person name="Douglass A.P."/>
            <person name="Hanson S.J."/>
            <person name="Klenk H.-P."/>
            <person name="LaButti K."/>
            <person name="Lapidus A."/>
            <person name="Lindquist E."/>
            <person name="Lipzen A."/>
            <person name="Meier-kolthoff J.P."/>
            <person name="Ohm R.A."/>
            <person name="Otillar R.P."/>
            <person name="Pangilinan J."/>
            <person name="Peng Y."/>
            <person name="Rokas A."/>
            <person name="Rosa C.A."/>
            <person name="Scheuner C."/>
            <person name="Sibirny A.A."/>
            <person name="Slot J.C."/>
            <person name="Stielow J.B."/>
            <person name="Sun H."/>
            <person name="Kurtzman C.P."/>
            <person name="Blackwell M."/>
            <person name="Grigoriev I.V."/>
            <person name="Jeffries T.W."/>
        </authorList>
    </citation>
    <scope>NUCLEOTIDE SEQUENCE [LARGE SCALE GENOMIC DNA]</scope>
    <source>
        <strain evidence="8 9">NRRL YB-4993</strain>
    </source>
</reference>
<feature type="compositionally biased region" description="Basic and acidic residues" evidence="6">
    <location>
        <begin position="272"/>
        <end position="284"/>
    </location>
</feature>
<evidence type="ECO:0000313" key="8">
    <source>
        <dbReference type="EMBL" id="OBA21494.1"/>
    </source>
</evidence>
<evidence type="ECO:0000256" key="6">
    <source>
        <dbReference type="SAM" id="MobiDB-lite"/>
    </source>
</evidence>
<dbReference type="InterPro" id="IPR050374">
    <property type="entry name" value="RRT5_SRSF_SR"/>
</dbReference>
<dbReference type="GO" id="GO:1990904">
    <property type="term" value="C:ribonucleoprotein complex"/>
    <property type="evidence" value="ECO:0007669"/>
    <property type="project" value="TreeGrafter"/>
</dbReference>
<dbReference type="Proteomes" id="UP000092555">
    <property type="component" value="Unassembled WGS sequence"/>
</dbReference>
<dbReference type="InterPro" id="IPR012677">
    <property type="entry name" value="Nucleotide-bd_a/b_plait_sf"/>
</dbReference>
<feature type="compositionally biased region" description="Basic and acidic residues" evidence="6">
    <location>
        <begin position="295"/>
        <end position="311"/>
    </location>
</feature>
<dbReference type="PANTHER" id="PTHR23003">
    <property type="entry name" value="RNA RECOGNITION MOTIF RRM DOMAIN CONTAINING PROTEIN"/>
    <property type="match status" value="1"/>
</dbReference>